<evidence type="ECO:0000313" key="6">
    <source>
        <dbReference type="EMBL" id="CAB3266406.1"/>
    </source>
</evidence>
<evidence type="ECO:0000256" key="1">
    <source>
        <dbReference type="ARBA" id="ARBA00004167"/>
    </source>
</evidence>
<dbReference type="GO" id="GO:0016020">
    <property type="term" value="C:membrane"/>
    <property type="evidence" value="ECO:0007669"/>
    <property type="project" value="UniProtKB-SubCell"/>
</dbReference>
<evidence type="ECO:0000256" key="5">
    <source>
        <dbReference type="SAM" id="Phobius"/>
    </source>
</evidence>
<accession>A0A6F9DTV5</accession>
<protein>
    <submittedName>
        <fullName evidence="6">Sphingomyelin phosphodiesterase 4-like</fullName>
    </submittedName>
</protein>
<dbReference type="GO" id="GO:0050290">
    <property type="term" value="F:sphingomyelin phosphodiesterase D activity"/>
    <property type="evidence" value="ECO:0007669"/>
    <property type="project" value="InterPro"/>
</dbReference>
<name>A0A6F9DTV5_9ASCI</name>
<sequence>MFQSVENGNGFGQALQKPNLVDKCSELTKLIEKHNVKTLHQYFSSIVHQIFAVSCPGWNLQQINPRIRPTEFNCVKEFLGRQGAMLRMVHKLQSDANGPCYEFPISMLPPSYHQNADPSMQTGQRMNTLLGPWPVTVGSMMFKGQTCIKLSAFEFYFYHFARYIINPPVQIASHQPFLGNVQNTTNDDNAYGTLLDDYMSYFLPLDGPCPPALQLSTSTESTVRSSPWLSPVSGMLRKSPVKSSNTLGVTQNEIWRSDILVSILVEFWLGLSIVKGSQKLPSEEVVGSIRRLVKHVHHFSNANTFSLSYSNINDSVMEQFKLRITSNCLQPKLFDFLVYCFEVWPLSASFRIVLETWLSYIQPWRYTDTSAPFNNADMRLSSSREIANAWYGFISRNLRFYTKLFADVLARFLRTDLSNHANSLLLYRVAKIFSQPNLMQMIEEAEGEIDKSFKYMPGSYIASPGISNIRTQAFFSDELSNLCKQLLVVCQQALATLRKNMDKGNTDFSSKVLMWIGLDSLAEVSGLSGQEGAMKKCVQQLQDAMKMLSDLFELPIPELDDSMSSSVDDKSNPLGPDAADCVVDDNGQVQLTDLGKYQLMNNIRKLPVHPKCDPELQPIRSYENAMLVRSLYKISTALTKKYSKQIDTLCQRHDFVGKFCRFYLLPYSDSKSPAVKKQFDKPRISLRFLAHYRTLVYLFVGFAILNLLGYGCISSLLYFVSFVILYCIVRVLIHE</sequence>
<dbReference type="PANTHER" id="PTHR12988:SF6">
    <property type="entry name" value="SPHINGOMYELIN PHOSPHODIESTERASE 4"/>
    <property type="match status" value="1"/>
</dbReference>
<keyword evidence="2 5" id="KW-0812">Transmembrane</keyword>
<gene>
    <name evidence="6" type="primary">Smpd4</name>
</gene>
<organism evidence="6">
    <name type="scientific">Phallusia mammillata</name>
    <dbReference type="NCBI Taxonomy" id="59560"/>
    <lineage>
        <taxon>Eukaryota</taxon>
        <taxon>Metazoa</taxon>
        <taxon>Chordata</taxon>
        <taxon>Tunicata</taxon>
        <taxon>Ascidiacea</taxon>
        <taxon>Phlebobranchia</taxon>
        <taxon>Ascidiidae</taxon>
        <taxon>Phallusia</taxon>
    </lineage>
</organism>
<dbReference type="GO" id="GO:0046475">
    <property type="term" value="P:glycerophospholipid catabolic process"/>
    <property type="evidence" value="ECO:0007669"/>
    <property type="project" value="TreeGrafter"/>
</dbReference>
<evidence type="ECO:0000256" key="3">
    <source>
        <dbReference type="ARBA" id="ARBA00022989"/>
    </source>
</evidence>
<dbReference type="GO" id="GO:0006685">
    <property type="term" value="P:sphingomyelin catabolic process"/>
    <property type="evidence" value="ECO:0007669"/>
    <property type="project" value="TreeGrafter"/>
</dbReference>
<dbReference type="Pfam" id="PF14724">
    <property type="entry name" value="mit_SMPDase"/>
    <property type="match status" value="3"/>
</dbReference>
<reference evidence="6" key="1">
    <citation type="submission" date="2020-04" db="EMBL/GenBank/DDBJ databases">
        <authorList>
            <person name="Neveu A P."/>
        </authorList>
    </citation>
    <scope>NUCLEOTIDE SEQUENCE</scope>
    <source>
        <tissue evidence="6">Whole embryo</tissue>
    </source>
</reference>
<proteinExistence type="evidence at transcript level"/>
<dbReference type="GO" id="GO:0046513">
    <property type="term" value="P:ceramide biosynthetic process"/>
    <property type="evidence" value="ECO:0007669"/>
    <property type="project" value="TreeGrafter"/>
</dbReference>
<keyword evidence="3 5" id="KW-1133">Transmembrane helix</keyword>
<dbReference type="AlphaFoldDB" id="A0A6F9DTV5"/>
<dbReference type="PANTHER" id="PTHR12988">
    <property type="entry name" value="SPHINGOMYELIN PHOSPHODIESTERASE 4"/>
    <property type="match status" value="1"/>
</dbReference>
<evidence type="ECO:0000256" key="4">
    <source>
        <dbReference type="ARBA" id="ARBA00023136"/>
    </source>
</evidence>
<dbReference type="EMBL" id="LR790544">
    <property type="protein sequence ID" value="CAB3266406.1"/>
    <property type="molecule type" value="mRNA"/>
</dbReference>
<feature type="transmembrane region" description="Helical" evidence="5">
    <location>
        <begin position="716"/>
        <end position="733"/>
    </location>
</feature>
<keyword evidence="4 5" id="KW-0472">Membrane</keyword>
<evidence type="ECO:0000256" key="2">
    <source>
        <dbReference type="ARBA" id="ARBA00022692"/>
    </source>
</evidence>
<dbReference type="InterPro" id="IPR024129">
    <property type="entry name" value="Sphingomy_SMPD4"/>
</dbReference>
<comment type="subcellular location">
    <subcellularLocation>
        <location evidence="1">Membrane</location>
        <topology evidence="1">Single-pass membrane protein</topology>
    </subcellularLocation>
</comment>
<feature type="transmembrane region" description="Helical" evidence="5">
    <location>
        <begin position="690"/>
        <end position="710"/>
    </location>
</feature>